<dbReference type="RefSeq" id="WP_003657820.1">
    <property type="nucleotide sequence ID" value="NC_022112.1"/>
</dbReference>
<name>A0A826HGQ7_LACPA</name>
<evidence type="ECO:0008006" key="3">
    <source>
        <dbReference type="Google" id="ProtNLM"/>
    </source>
</evidence>
<dbReference type="GeneID" id="57089499"/>
<reference evidence="1 2" key="1">
    <citation type="submission" date="2010-12" db="EMBL/GenBank/DDBJ databases">
        <title>The Genome Sequence of Lactobacillus paracasei subsp. paracasei strain 8700:2.</title>
        <authorList>
            <consortium name="The Broad Institute Genome Sequencing Platform"/>
            <person name="Ward D."/>
            <person name="Earl A."/>
            <person name="Feldgarden M."/>
            <person name="Young S.K."/>
            <person name="Gargeya S."/>
            <person name="Zeng Q."/>
            <person name="Alvarado L."/>
            <person name="Berlin A."/>
            <person name="Bochicchio J."/>
            <person name="Chapman S.B."/>
            <person name="Chen Z."/>
            <person name="Freedman E."/>
            <person name="Gellesch M."/>
            <person name="Goldberg J."/>
            <person name="Griggs A."/>
            <person name="Gujja S."/>
            <person name="Heilman E."/>
            <person name="Heiman D."/>
            <person name="Howarth C."/>
            <person name="Mehta T."/>
            <person name="Neiman D."/>
            <person name="Pearson M."/>
            <person name="Roberts A."/>
            <person name="Saif S."/>
            <person name="Shea T."/>
            <person name="Shenoy N."/>
            <person name="Sisk P."/>
            <person name="Stolte C."/>
            <person name="Sykes S."/>
            <person name="White J."/>
            <person name="Yandava C."/>
            <person name="Saulnier D."/>
            <person name="Haas B."/>
            <person name="Nusbaum C."/>
            <person name="Birren B."/>
        </authorList>
    </citation>
    <scope>NUCLEOTIDE SEQUENCE [LARGE SCALE GENOMIC DNA]</scope>
    <source>
        <strain evidence="1 2">8700:2</strain>
    </source>
</reference>
<proteinExistence type="predicted"/>
<accession>A0A826HGQ7</accession>
<gene>
    <name evidence="1" type="ORF">LBPG_00017</name>
</gene>
<dbReference type="AlphaFoldDB" id="A0A826HGQ7"/>
<protein>
    <recommendedName>
        <fullName evidence="3">Abortive infection bacteriophage resistance protein</fullName>
    </recommendedName>
</protein>
<sequence length="325" mass="37915">MVKPTLKPDDLVNKAIAQFQQKPSKRDMALYLRNIPYYAWIKGYNNSSLKNAERIFKEQITPDVLYQIHWFEMGLSNLLLKFSLETEKHIKSVLSEIVSTFGNDADSYLNDRLYSKRNTAVFSTIRQAIEKDENGVFEYAQNKFGLIPSWYTVQHITLGQTIGWYSRLLPASKTQYVKLFFSNQILFTQMKPQDRLEMLRVCMNYILEIRNKAAHGNNFLTTRIETNIQSRWMKDNGLINYFKLTDKGAIDSNFINYLAIIILLTDLPLFAINALTEFKNFIWVNAEEQNPISKSGFDSYKLLKIEPNDLNILGKLIEYKFTPHN</sequence>
<evidence type="ECO:0000313" key="2">
    <source>
        <dbReference type="Proteomes" id="UP000015927"/>
    </source>
</evidence>
<dbReference type="Proteomes" id="UP000015927">
    <property type="component" value="Chromosome"/>
</dbReference>
<dbReference type="InterPro" id="IPR011664">
    <property type="entry name" value="Abi_system_AbiD/AbiF-like"/>
</dbReference>
<evidence type="ECO:0000313" key="1">
    <source>
        <dbReference type="EMBL" id="EEQ64568.1"/>
    </source>
</evidence>
<dbReference type="Pfam" id="PF07751">
    <property type="entry name" value="Abi_2"/>
    <property type="match status" value="1"/>
</dbReference>
<organism evidence="1 2">
    <name type="scientific">Lacticaseibacillus paracasei subsp. paracasei 8700:2</name>
    <dbReference type="NCBI Taxonomy" id="537973"/>
    <lineage>
        <taxon>Bacteria</taxon>
        <taxon>Bacillati</taxon>
        <taxon>Bacillota</taxon>
        <taxon>Bacilli</taxon>
        <taxon>Lactobacillales</taxon>
        <taxon>Lactobacillaceae</taxon>
        <taxon>Lacticaseibacillus</taxon>
    </lineage>
</organism>
<dbReference type="EMBL" id="CP002391">
    <property type="protein sequence ID" value="EEQ64568.1"/>
    <property type="molecule type" value="Genomic_DNA"/>
</dbReference>
<dbReference type="KEGG" id="lpi:LBPG_00017"/>